<feature type="region of interest" description="Disordered" evidence="2">
    <location>
        <begin position="42"/>
        <end position="100"/>
    </location>
</feature>
<feature type="zinc finger region" description="C3H1-type" evidence="1">
    <location>
        <begin position="18"/>
        <end position="46"/>
    </location>
</feature>
<name>A0A9W9ZNS5_9CNID</name>
<dbReference type="InterPro" id="IPR000571">
    <property type="entry name" value="Znf_CCCH"/>
</dbReference>
<dbReference type="Proteomes" id="UP001163046">
    <property type="component" value="Unassembled WGS sequence"/>
</dbReference>
<feature type="compositionally biased region" description="Pro residues" evidence="2">
    <location>
        <begin position="55"/>
        <end position="64"/>
    </location>
</feature>
<feature type="domain" description="C3H1-type" evidence="3">
    <location>
        <begin position="18"/>
        <end position="46"/>
    </location>
</feature>
<evidence type="ECO:0000259" key="3">
    <source>
        <dbReference type="PROSITE" id="PS50103"/>
    </source>
</evidence>
<dbReference type="OrthoDB" id="5964700at2759"/>
<keyword evidence="5" id="KW-1185">Reference proteome</keyword>
<dbReference type="EMBL" id="MU825885">
    <property type="protein sequence ID" value="KAJ7384715.1"/>
    <property type="molecule type" value="Genomic_DNA"/>
</dbReference>
<dbReference type="GO" id="GO:0008270">
    <property type="term" value="F:zinc ion binding"/>
    <property type="evidence" value="ECO:0007669"/>
    <property type="project" value="UniProtKB-KW"/>
</dbReference>
<sequence length="584" mass="65742">MSTGSKFTKSGIHVPLDSSGNEMCLLFIKYGRCRFKKKCRKSHWTPPLPDEDYPKPPPLPPLSPPLSSFDSCSSTERQVTSQSSHEQQPHSQGLSSCPKVAGRRETLVTRLQRQNPPAIETSYNQEKHTVYLEHDNIGRTSTDSGLPISQGPLDSQQLLNQDVLEFSTQDQTFKATQPLDIHQDIHNDTDPSFTTNKLSSMSPAFIESNIKDQTVNTAKEVNDVESTVIGFTAVDANLTTQGLEKAVDRMVQVIFKGKCRFDYVYHPNRQAKGSGWEYKSSADQNYKQYGAYYDYGKEKLQVTHQPQNKVEKKRLKLLRKTHWNTCQVLKARLPQLPPSYSLKVNFAQVNFSRLRPYFYLLVQQCFFCVDPAETRWRPSAFSCLVADTLIAFFTNCNITPVEAEKRMQEWGARPVRARQCISHMWNIIVKSSLSTAGVAQEVENCEKQVFAKKLCAVDYAYACSLAGPLMKGHVNKPTPAITKSVRQGIQAARNTASLLDLKQKRINLKSLRVSGNVYRSRIKTAAVETASTTLDDGAAKTKGVSRENKRRTRRSRQTSLLDAQGKQDLQKRCKAILGNAMDCV</sequence>
<comment type="caution">
    <text evidence="4">The sequence shown here is derived from an EMBL/GenBank/DDBJ whole genome shotgun (WGS) entry which is preliminary data.</text>
</comment>
<feature type="compositionally biased region" description="Low complexity" evidence="2">
    <location>
        <begin position="65"/>
        <end position="74"/>
    </location>
</feature>
<feature type="compositionally biased region" description="Low complexity" evidence="2">
    <location>
        <begin position="81"/>
        <end position="92"/>
    </location>
</feature>
<organism evidence="4 5">
    <name type="scientific">Desmophyllum pertusum</name>
    <dbReference type="NCBI Taxonomy" id="174260"/>
    <lineage>
        <taxon>Eukaryota</taxon>
        <taxon>Metazoa</taxon>
        <taxon>Cnidaria</taxon>
        <taxon>Anthozoa</taxon>
        <taxon>Hexacorallia</taxon>
        <taxon>Scleractinia</taxon>
        <taxon>Caryophylliina</taxon>
        <taxon>Caryophylliidae</taxon>
        <taxon>Desmophyllum</taxon>
    </lineage>
</organism>
<dbReference type="AlphaFoldDB" id="A0A9W9ZNS5"/>
<accession>A0A9W9ZNS5</accession>
<dbReference type="PROSITE" id="PS50103">
    <property type="entry name" value="ZF_C3H1"/>
    <property type="match status" value="1"/>
</dbReference>
<keyword evidence="1" id="KW-0863">Zinc-finger</keyword>
<keyword evidence="1" id="KW-0479">Metal-binding</keyword>
<evidence type="ECO:0000313" key="4">
    <source>
        <dbReference type="EMBL" id="KAJ7384715.1"/>
    </source>
</evidence>
<protein>
    <recommendedName>
        <fullName evidence="3">C3H1-type domain-containing protein</fullName>
    </recommendedName>
</protein>
<reference evidence="4" key="1">
    <citation type="submission" date="2023-01" db="EMBL/GenBank/DDBJ databases">
        <title>Genome assembly of the deep-sea coral Lophelia pertusa.</title>
        <authorList>
            <person name="Herrera S."/>
            <person name="Cordes E."/>
        </authorList>
    </citation>
    <scope>NUCLEOTIDE SEQUENCE</scope>
    <source>
        <strain evidence="4">USNM1676648</strain>
        <tissue evidence="4">Polyp</tissue>
    </source>
</reference>
<gene>
    <name evidence="4" type="ORF">OS493_020299</name>
</gene>
<keyword evidence="1" id="KW-0862">Zinc</keyword>
<evidence type="ECO:0000256" key="1">
    <source>
        <dbReference type="PROSITE-ProRule" id="PRU00723"/>
    </source>
</evidence>
<evidence type="ECO:0000256" key="2">
    <source>
        <dbReference type="SAM" id="MobiDB-lite"/>
    </source>
</evidence>
<evidence type="ECO:0000313" key="5">
    <source>
        <dbReference type="Proteomes" id="UP001163046"/>
    </source>
</evidence>
<proteinExistence type="predicted"/>
<feature type="region of interest" description="Disordered" evidence="2">
    <location>
        <begin position="536"/>
        <end position="563"/>
    </location>
</feature>